<feature type="domain" description="Myb-like" evidence="2">
    <location>
        <begin position="322"/>
        <end position="367"/>
    </location>
</feature>
<dbReference type="Proteomes" id="UP001583186">
    <property type="component" value="Unassembled WGS sequence"/>
</dbReference>
<evidence type="ECO:0000313" key="3">
    <source>
        <dbReference type="EMBL" id="KAL1902789.1"/>
    </source>
</evidence>
<comment type="caution">
    <text evidence="3">The sequence shown here is derived from an EMBL/GenBank/DDBJ whole genome shotgun (WGS) entry which is preliminary data.</text>
</comment>
<protein>
    <recommendedName>
        <fullName evidence="2">Myb-like domain-containing protein</fullName>
    </recommendedName>
</protein>
<feature type="compositionally biased region" description="Low complexity" evidence="1">
    <location>
        <begin position="202"/>
        <end position="225"/>
    </location>
</feature>
<gene>
    <name evidence="3" type="ORF">Sste5346_000700</name>
</gene>
<dbReference type="EMBL" id="JAWCUI010000003">
    <property type="protein sequence ID" value="KAL1902789.1"/>
    <property type="molecule type" value="Genomic_DNA"/>
</dbReference>
<accession>A0ABR3ZRG8</accession>
<name>A0ABR3ZRG8_9PEZI</name>
<feature type="region of interest" description="Disordered" evidence="1">
    <location>
        <begin position="243"/>
        <end position="274"/>
    </location>
</feature>
<evidence type="ECO:0000313" key="4">
    <source>
        <dbReference type="Proteomes" id="UP001583186"/>
    </source>
</evidence>
<organism evidence="3 4">
    <name type="scientific">Sporothrix stenoceras</name>
    <dbReference type="NCBI Taxonomy" id="5173"/>
    <lineage>
        <taxon>Eukaryota</taxon>
        <taxon>Fungi</taxon>
        <taxon>Dikarya</taxon>
        <taxon>Ascomycota</taxon>
        <taxon>Pezizomycotina</taxon>
        <taxon>Sordariomycetes</taxon>
        <taxon>Sordariomycetidae</taxon>
        <taxon>Ophiostomatales</taxon>
        <taxon>Ophiostomataceae</taxon>
        <taxon>Sporothrix</taxon>
    </lineage>
</organism>
<feature type="region of interest" description="Disordered" evidence="1">
    <location>
        <begin position="293"/>
        <end position="317"/>
    </location>
</feature>
<dbReference type="InterPro" id="IPR001005">
    <property type="entry name" value="SANT/Myb"/>
</dbReference>
<proteinExistence type="predicted"/>
<feature type="compositionally biased region" description="Acidic residues" evidence="1">
    <location>
        <begin position="173"/>
        <end position="189"/>
    </location>
</feature>
<feature type="region of interest" description="Disordered" evidence="1">
    <location>
        <begin position="70"/>
        <end position="226"/>
    </location>
</feature>
<feature type="compositionally biased region" description="Basic and acidic residues" evidence="1">
    <location>
        <begin position="161"/>
        <end position="172"/>
    </location>
</feature>
<evidence type="ECO:0000259" key="2">
    <source>
        <dbReference type="PROSITE" id="PS50090"/>
    </source>
</evidence>
<dbReference type="PROSITE" id="PS50090">
    <property type="entry name" value="MYB_LIKE"/>
    <property type="match status" value="1"/>
</dbReference>
<evidence type="ECO:0000256" key="1">
    <source>
        <dbReference type="SAM" id="MobiDB-lite"/>
    </source>
</evidence>
<sequence length="390" mass="41797">MLLQGFACEQSQNSHSPFAPLARMPSNSAVAAALALASPPASPPQMSAPNTLGNLFDSCRSLQALLTAPTPTSLPITPPQQHHAMLATPPLGHAPSPMKLRLRTPRRGSSMESLGAPTSAPTSAPATSMAASASVTRKRIVKRTSTSSPTPTPRGLNKRRREVDDDMGRADDVDAEEAEAINDSGEAEDPLSSHNSSEPFTLSLLAPSPLRRYPSSPLPFSGPTTRRARAATIANPFLPAFNSTSESNTILPPPVSSSAAPSTPPRPTTPKRARIAPEALPLGLERSDFHALHADGIPDDSSSSRNNRAGTEVEVEADGEVWSTEDDRMLVELVLEKLKLSKEEWQDCARSLGKDRHSLGRRWKSLMLHGDIGLKPGSRTRRSKIHGTWR</sequence>
<reference evidence="3 4" key="1">
    <citation type="journal article" date="2024" name="IMA Fungus">
        <title>IMA Genome - F19 : A genome assembly and annotation guide to empower mycologists, including annotated draft genome sequences of Ceratocystis pirilliformis, Diaporthe australafricana, Fusarium ophioides, Paecilomyces lecythidis, and Sporothrix stenoceras.</title>
        <authorList>
            <person name="Aylward J."/>
            <person name="Wilson A.M."/>
            <person name="Visagie C.M."/>
            <person name="Spraker J."/>
            <person name="Barnes I."/>
            <person name="Buitendag C."/>
            <person name="Ceriani C."/>
            <person name="Del Mar Angel L."/>
            <person name="du Plessis D."/>
            <person name="Fuchs T."/>
            <person name="Gasser K."/>
            <person name="Kramer D."/>
            <person name="Li W."/>
            <person name="Munsamy K."/>
            <person name="Piso A."/>
            <person name="Price J.L."/>
            <person name="Sonnekus B."/>
            <person name="Thomas C."/>
            <person name="van der Nest A."/>
            <person name="van Dijk A."/>
            <person name="van Heerden A."/>
            <person name="van Vuuren N."/>
            <person name="Yilmaz N."/>
            <person name="Duong T.A."/>
            <person name="van der Merwe N.A."/>
            <person name="Wingfield M.J."/>
            <person name="Wingfield B.D."/>
        </authorList>
    </citation>
    <scope>NUCLEOTIDE SEQUENCE [LARGE SCALE GENOMIC DNA]</scope>
    <source>
        <strain evidence="3 4">CMW 5346</strain>
    </source>
</reference>
<keyword evidence="4" id="KW-1185">Reference proteome</keyword>
<feature type="compositionally biased region" description="Polar residues" evidence="1">
    <location>
        <begin position="300"/>
        <end position="309"/>
    </location>
</feature>
<feature type="compositionally biased region" description="Low complexity" evidence="1">
    <location>
        <begin position="116"/>
        <end position="134"/>
    </location>
</feature>